<keyword evidence="2" id="KW-1185">Reference proteome</keyword>
<dbReference type="WBParaSite" id="PEQ_0000336601-mRNA-1">
    <property type="protein sequence ID" value="PEQ_0000336601-mRNA-1"/>
    <property type="gene ID" value="PEQ_0000336601"/>
</dbReference>
<evidence type="ECO:0000313" key="3">
    <source>
        <dbReference type="WBParaSite" id="PEQ_0000336601-mRNA-1"/>
    </source>
</evidence>
<proteinExistence type="predicted"/>
<organism evidence="2 3">
    <name type="scientific">Parascaris equorum</name>
    <name type="common">Equine roundworm</name>
    <dbReference type="NCBI Taxonomy" id="6256"/>
    <lineage>
        <taxon>Eukaryota</taxon>
        <taxon>Metazoa</taxon>
        <taxon>Ecdysozoa</taxon>
        <taxon>Nematoda</taxon>
        <taxon>Chromadorea</taxon>
        <taxon>Rhabditida</taxon>
        <taxon>Spirurina</taxon>
        <taxon>Ascaridomorpha</taxon>
        <taxon>Ascaridoidea</taxon>
        <taxon>Ascarididae</taxon>
        <taxon>Parascaris</taxon>
    </lineage>
</organism>
<evidence type="ECO:0000313" key="2">
    <source>
        <dbReference type="Proteomes" id="UP000887564"/>
    </source>
</evidence>
<protein>
    <submittedName>
        <fullName evidence="3">Immediate early response 3-interacting protein 1</fullName>
    </submittedName>
</protein>
<keyword evidence="1" id="KW-0472">Membrane</keyword>
<feature type="transmembrane region" description="Helical" evidence="1">
    <location>
        <begin position="6"/>
        <end position="28"/>
    </location>
</feature>
<evidence type="ECO:0000256" key="1">
    <source>
        <dbReference type="SAM" id="Phobius"/>
    </source>
</evidence>
<keyword evidence="1" id="KW-1133">Transmembrane helix</keyword>
<accession>A0A914RAR3</accession>
<keyword evidence="1" id="KW-0812">Transmembrane</keyword>
<name>A0A914RAR3_PAREQ</name>
<reference evidence="3" key="1">
    <citation type="submission" date="2022-11" db="UniProtKB">
        <authorList>
            <consortium name="WormBaseParasite"/>
        </authorList>
    </citation>
    <scope>IDENTIFICATION</scope>
</reference>
<sequence>MMLIVNGFLSLNLEVLLVLVNALILTGFGQYNSSRGGKHQLMLTADKWFYRS</sequence>
<dbReference type="Proteomes" id="UP000887564">
    <property type="component" value="Unplaced"/>
</dbReference>
<dbReference type="AlphaFoldDB" id="A0A914RAR3"/>